<dbReference type="EMBL" id="JQ177063">
    <property type="protein sequence ID" value="AFC22629.1"/>
    <property type="molecule type" value="Genomic_DNA"/>
</dbReference>
<gene>
    <name evidence="1" type="ORF">AsaM-56_0033</name>
</gene>
<proteinExistence type="predicted"/>
<dbReference type="RefSeq" id="YP_007007722.1">
    <property type="nucleotide sequence ID" value="NC_019527.1"/>
</dbReference>
<keyword evidence="2" id="KW-1185">Reference proteome</keyword>
<sequence length="83" mass="9807">MGFKMATVEEIQKRILSGSAFRQEEKPKRKSAKQQVREAEERLLEDILRHLRDKKWGMPKQYELGLQSAISMVEEIKFGMVKR</sequence>
<evidence type="ECO:0000313" key="1">
    <source>
        <dbReference type="EMBL" id="AFC22629.1"/>
    </source>
</evidence>
<dbReference type="GeneID" id="14013209"/>
<dbReference type="KEGG" id="vg:14013209"/>
<name>H9C0T3_9CAUD</name>
<reference evidence="1 2" key="1">
    <citation type="journal article" date="2012" name="PLoS ONE">
        <title>Phage morphology recapitulates phylogeny: the comparative genomics of a new group of myoviruses.</title>
        <authorList>
            <person name="Comeau A.M."/>
            <person name="Tremblay D."/>
            <person name="Moineau S."/>
            <person name="Rattei T."/>
            <person name="Kushkina A.I."/>
            <person name="Tovkach F.I."/>
            <person name="Krisch H.M."/>
            <person name="Ackermann H.W."/>
        </authorList>
    </citation>
    <scope>NUCLEOTIDE SEQUENCE [LARGE SCALE GENOMIC DNA]</scope>
    <source>
        <strain evidence="1">HER109</strain>
    </source>
</reference>
<accession>H9C0T3</accession>
<organism evidence="1 2">
    <name type="scientific">Aeromonas phage vB_AsaM-56</name>
    <dbReference type="NCBI Taxonomy" id="1127514"/>
    <lineage>
        <taxon>Viruses</taxon>
        <taxon>Duplodnaviria</taxon>
        <taxon>Heunggongvirae</taxon>
        <taxon>Uroviricota</taxon>
        <taxon>Caudoviricetes</taxon>
        <taxon>Popoffvirus</taxon>
        <taxon>Popoffvirus pv56</taxon>
    </lineage>
</organism>
<dbReference type="Proteomes" id="UP000005228">
    <property type="component" value="Segment"/>
</dbReference>
<protein>
    <submittedName>
        <fullName evidence="1">Uncharacterized protein</fullName>
    </submittedName>
</protein>
<evidence type="ECO:0000313" key="2">
    <source>
        <dbReference type="Proteomes" id="UP000005228"/>
    </source>
</evidence>